<dbReference type="STRING" id="1136497.SAMN04489752_0911"/>
<evidence type="ECO:0000256" key="2">
    <source>
        <dbReference type="SAM" id="SignalP"/>
    </source>
</evidence>
<feature type="region of interest" description="Disordered" evidence="1">
    <location>
        <begin position="33"/>
        <end position="63"/>
    </location>
</feature>
<proteinExistence type="predicted"/>
<dbReference type="AlphaFoldDB" id="A0A1H1P7A8"/>
<protein>
    <submittedName>
        <fullName evidence="3">Uncharacterized protein</fullName>
    </submittedName>
</protein>
<organism evidence="3 4">
    <name type="scientific">Brevibacterium siliguriense</name>
    <dbReference type="NCBI Taxonomy" id="1136497"/>
    <lineage>
        <taxon>Bacteria</taxon>
        <taxon>Bacillati</taxon>
        <taxon>Actinomycetota</taxon>
        <taxon>Actinomycetes</taxon>
        <taxon>Micrococcales</taxon>
        <taxon>Brevibacteriaceae</taxon>
        <taxon>Brevibacterium</taxon>
    </lineage>
</organism>
<feature type="region of interest" description="Disordered" evidence="1">
    <location>
        <begin position="247"/>
        <end position="362"/>
    </location>
</feature>
<feature type="chain" id="PRO_5009256240" evidence="2">
    <location>
        <begin position="25"/>
        <end position="362"/>
    </location>
</feature>
<feature type="compositionally biased region" description="Polar residues" evidence="1">
    <location>
        <begin position="33"/>
        <end position="49"/>
    </location>
</feature>
<keyword evidence="2" id="KW-0732">Signal</keyword>
<feature type="compositionally biased region" description="Low complexity" evidence="1">
    <location>
        <begin position="265"/>
        <end position="287"/>
    </location>
</feature>
<evidence type="ECO:0000313" key="4">
    <source>
        <dbReference type="Proteomes" id="UP000199597"/>
    </source>
</evidence>
<reference evidence="4" key="1">
    <citation type="submission" date="2016-10" db="EMBL/GenBank/DDBJ databases">
        <authorList>
            <person name="Varghese N."/>
            <person name="Submissions S."/>
        </authorList>
    </citation>
    <scope>NUCLEOTIDE SEQUENCE [LARGE SCALE GENOMIC DNA]</scope>
    <source>
        <strain evidence="4">DSM 23676</strain>
    </source>
</reference>
<feature type="compositionally biased region" description="Polar residues" evidence="1">
    <location>
        <begin position="292"/>
        <end position="309"/>
    </location>
</feature>
<keyword evidence="4" id="KW-1185">Reference proteome</keyword>
<evidence type="ECO:0000313" key="3">
    <source>
        <dbReference type="EMBL" id="SDS06930.1"/>
    </source>
</evidence>
<feature type="compositionally biased region" description="Polar residues" evidence="1">
    <location>
        <begin position="349"/>
        <end position="362"/>
    </location>
</feature>
<dbReference type="RefSeq" id="WP_231939585.1">
    <property type="nucleotide sequence ID" value="NZ_LT629766.1"/>
</dbReference>
<name>A0A1H1P7A8_9MICO</name>
<accession>A0A1H1P7A8</accession>
<dbReference type="EMBL" id="LT629766">
    <property type="protein sequence ID" value="SDS06930.1"/>
    <property type="molecule type" value="Genomic_DNA"/>
</dbReference>
<feature type="signal peptide" evidence="2">
    <location>
        <begin position="1"/>
        <end position="24"/>
    </location>
</feature>
<evidence type="ECO:0000256" key="1">
    <source>
        <dbReference type="SAM" id="MobiDB-lite"/>
    </source>
</evidence>
<dbReference type="Proteomes" id="UP000199597">
    <property type="component" value="Chromosome I"/>
</dbReference>
<sequence length="362" mass="37509">MKKLALAPAVAIAITGLAASPVIAAPGSVNYSHSVVKNSGDAQESTASESPEADAQAIEAKVTTSPKEITAEDLANKDKGIVVTITGLEAGDKISDSLTGEAGTAEGDNFEYNIYSTQPAEDIENGTVDFSVTITRDGEQRTYDGLSFNVVDDTDEPEAPEADPKVSLNTDEISQSDFAKNGITVTGEGFTPGGKVTVVGGTAQSPFATKEVEADNEGKVSATLKFEGDDALPAGDYTVWGVDQATKTNSPAQGFTITEDKTEDPTTPAEEATLTVSPSRSPPLTSSRKTRVSPSPSRTASPVKTSASSLPPRANRASPPSTRPFRLTTKARPTSTSTAPARPMPRPTSAITMSPSPAAMTN</sequence>
<gene>
    <name evidence="3" type="ORF">SAMN04489752_0911</name>
</gene>